<name>A0AAE0U3J4_9PEZI</name>
<evidence type="ECO:0000313" key="1">
    <source>
        <dbReference type="EMBL" id="KAK3389541.1"/>
    </source>
</evidence>
<protein>
    <submittedName>
        <fullName evidence="1">Uncharacterized protein</fullName>
    </submittedName>
</protein>
<sequence length="308" mass="35620">MKNYIGYNDLSAEIQNRGIAFLSAILNAQDPRYAQIAAMKRLNGMIKDDKDYQWILHYDQTTDEILTRKIHTLDEHIVGDCDLEKIELHTLVKRERWRDVPDAGTNKDGPPQSRYNLFEHRGGYSPSTDDFIWLVLQPALQLITRVLQTNHPFWTSLLNIYTRRNIDISRDAGWQDPKFNRESPLVSFSTGLAPNAVWLMNSGFDILGAVNQVLDERLVIQLGSKNWRPTEDQEDSDEEGDILDDKSWARTMAYGLLLQDPVTNKAEFPFSKDRDDQFLDRVRRVGDEYVASTADGDQIEPYWNNEPR</sequence>
<dbReference type="AlphaFoldDB" id="A0AAE0U3J4"/>
<gene>
    <name evidence="1" type="ORF">B0H63DRAFT_518773</name>
</gene>
<proteinExistence type="predicted"/>
<keyword evidence="2" id="KW-1185">Reference proteome</keyword>
<comment type="caution">
    <text evidence="1">The sequence shown here is derived from an EMBL/GenBank/DDBJ whole genome shotgun (WGS) entry which is preliminary data.</text>
</comment>
<accession>A0AAE0U3J4</accession>
<reference evidence="1" key="2">
    <citation type="submission" date="2023-06" db="EMBL/GenBank/DDBJ databases">
        <authorList>
            <consortium name="Lawrence Berkeley National Laboratory"/>
            <person name="Haridas S."/>
            <person name="Hensen N."/>
            <person name="Bonometti L."/>
            <person name="Westerberg I."/>
            <person name="Brannstrom I.O."/>
            <person name="Guillou S."/>
            <person name="Cros-Aarteil S."/>
            <person name="Calhoun S."/>
            <person name="Kuo A."/>
            <person name="Mondo S."/>
            <person name="Pangilinan J."/>
            <person name="Riley R."/>
            <person name="LaButti K."/>
            <person name="Andreopoulos B."/>
            <person name="Lipzen A."/>
            <person name="Chen C."/>
            <person name="Yanf M."/>
            <person name="Daum C."/>
            <person name="Ng V."/>
            <person name="Clum A."/>
            <person name="Steindorff A."/>
            <person name="Ohm R."/>
            <person name="Martin F."/>
            <person name="Silar P."/>
            <person name="Natvig D."/>
            <person name="Lalanne C."/>
            <person name="Gautier V."/>
            <person name="Ament-velasquez S.L."/>
            <person name="Kruys A."/>
            <person name="Hutchinson M.I."/>
            <person name="Powell A.J."/>
            <person name="Barry K."/>
            <person name="Miller A.N."/>
            <person name="Grigoriev I.V."/>
            <person name="Debuchy R."/>
            <person name="Gladieux P."/>
            <person name="Thoren M.H."/>
            <person name="Johannesson H."/>
        </authorList>
    </citation>
    <scope>NUCLEOTIDE SEQUENCE</scope>
    <source>
        <strain evidence="1">CBS 232.78</strain>
    </source>
</reference>
<dbReference type="Proteomes" id="UP001285441">
    <property type="component" value="Unassembled WGS sequence"/>
</dbReference>
<reference evidence="1" key="1">
    <citation type="journal article" date="2023" name="Mol. Phylogenet. Evol.">
        <title>Genome-scale phylogeny and comparative genomics of the fungal order Sordariales.</title>
        <authorList>
            <person name="Hensen N."/>
            <person name="Bonometti L."/>
            <person name="Westerberg I."/>
            <person name="Brannstrom I.O."/>
            <person name="Guillou S."/>
            <person name="Cros-Aarteil S."/>
            <person name="Calhoun S."/>
            <person name="Haridas S."/>
            <person name="Kuo A."/>
            <person name="Mondo S."/>
            <person name="Pangilinan J."/>
            <person name="Riley R."/>
            <person name="LaButti K."/>
            <person name="Andreopoulos B."/>
            <person name="Lipzen A."/>
            <person name="Chen C."/>
            <person name="Yan M."/>
            <person name="Daum C."/>
            <person name="Ng V."/>
            <person name="Clum A."/>
            <person name="Steindorff A."/>
            <person name="Ohm R.A."/>
            <person name="Martin F."/>
            <person name="Silar P."/>
            <person name="Natvig D.O."/>
            <person name="Lalanne C."/>
            <person name="Gautier V."/>
            <person name="Ament-Velasquez S.L."/>
            <person name="Kruys A."/>
            <person name="Hutchinson M.I."/>
            <person name="Powell A.J."/>
            <person name="Barry K."/>
            <person name="Miller A.N."/>
            <person name="Grigoriev I.V."/>
            <person name="Debuchy R."/>
            <person name="Gladieux P."/>
            <person name="Hiltunen Thoren M."/>
            <person name="Johannesson H."/>
        </authorList>
    </citation>
    <scope>NUCLEOTIDE SEQUENCE</scope>
    <source>
        <strain evidence="1">CBS 232.78</strain>
    </source>
</reference>
<dbReference type="EMBL" id="JAULSW010000002">
    <property type="protein sequence ID" value="KAK3389541.1"/>
    <property type="molecule type" value="Genomic_DNA"/>
</dbReference>
<evidence type="ECO:0000313" key="2">
    <source>
        <dbReference type="Proteomes" id="UP001285441"/>
    </source>
</evidence>
<organism evidence="1 2">
    <name type="scientific">Podospora didyma</name>
    <dbReference type="NCBI Taxonomy" id="330526"/>
    <lineage>
        <taxon>Eukaryota</taxon>
        <taxon>Fungi</taxon>
        <taxon>Dikarya</taxon>
        <taxon>Ascomycota</taxon>
        <taxon>Pezizomycotina</taxon>
        <taxon>Sordariomycetes</taxon>
        <taxon>Sordariomycetidae</taxon>
        <taxon>Sordariales</taxon>
        <taxon>Podosporaceae</taxon>
        <taxon>Podospora</taxon>
    </lineage>
</organism>